<evidence type="ECO:0000256" key="1">
    <source>
        <dbReference type="SAM" id="Phobius"/>
    </source>
</evidence>
<keyword evidence="1" id="KW-0812">Transmembrane</keyword>
<sequence>MLIANSSLVSVSYLLSRVTALARFLPDLAGIRLFARESFAAFDDALDPLIGGLIMAAWTLGLLAVSAVVFTRRDA</sequence>
<comment type="caution">
    <text evidence="2">The sequence shown here is derived from an EMBL/GenBank/DDBJ whole genome shotgun (WGS) entry which is preliminary data.</text>
</comment>
<protein>
    <submittedName>
        <fullName evidence="2">Uncharacterized protein</fullName>
    </submittedName>
</protein>
<accession>A0A917UEG0</accession>
<evidence type="ECO:0000313" key="3">
    <source>
        <dbReference type="Proteomes" id="UP000642070"/>
    </source>
</evidence>
<dbReference type="RefSeq" id="WP_190257785.1">
    <property type="nucleotide sequence ID" value="NZ_BMPI01000111.1"/>
</dbReference>
<keyword evidence="3" id="KW-1185">Reference proteome</keyword>
<reference evidence="2" key="1">
    <citation type="journal article" date="2014" name="Int. J. Syst. Evol. Microbiol.">
        <title>Complete genome sequence of Corynebacterium casei LMG S-19264T (=DSM 44701T), isolated from a smear-ripened cheese.</title>
        <authorList>
            <consortium name="US DOE Joint Genome Institute (JGI-PGF)"/>
            <person name="Walter F."/>
            <person name="Albersmeier A."/>
            <person name="Kalinowski J."/>
            <person name="Ruckert C."/>
        </authorList>
    </citation>
    <scope>NUCLEOTIDE SEQUENCE</scope>
    <source>
        <strain evidence="2">JCM 19831</strain>
    </source>
</reference>
<dbReference type="AlphaFoldDB" id="A0A917UEG0"/>
<dbReference type="Proteomes" id="UP000642070">
    <property type="component" value="Unassembled WGS sequence"/>
</dbReference>
<keyword evidence="1" id="KW-1133">Transmembrane helix</keyword>
<keyword evidence="1" id="KW-0472">Membrane</keyword>
<gene>
    <name evidence="2" type="ORF">GCM10007977_106470</name>
</gene>
<feature type="transmembrane region" description="Helical" evidence="1">
    <location>
        <begin position="49"/>
        <end position="70"/>
    </location>
</feature>
<reference evidence="2" key="2">
    <citation type="submission" date="2020-09" db="EMBL/GenBank/DDBJ databases">
        <authorList>
            <person name="Sun Q."/>
            <person name="Ohkuma M."/>
        </authorList>
    </citation>
    <scope>NUCLEOTIDE SEQUENCE</scope>
    <source>
        <strain evidence="2">JCM 19831</strain>
    </source>
</reference>
<evidence type="ECO:0000313" key="2">
    <source>
        <dbReference type="EMBL" id="GGM87232.1"/>
    </source>
</evidence>
<organism evidence="2 3">
    <name type="scientific">Dactylosporangium sucinum</name>
    <dbReference type="NCBI Taxonomy" id="1424081"/>
    <lineage>
        <taxon>Bacteria</taxon>
        <taxon>Bacillati</taxon>
        <taxon>Actinomycetota</taxon>
        <taxon>Actinomycetes</taxon>
        <taxon>Micromonosporales</taxon>
        <taxon>Micromonosporaceae</taxon>
        <taxon>Dactylosporangium</taxon>
    </lineage>
</organism>
<proteinExistence type="predicted"/>
<dbReference type="EMBL" id="BMPI01000111">
    <property type="protein sequence ID" value="GGM87232.1"/>
    <property type="molecule type" value="Genomic_DNA"/>
</dbReference>
<name>A0A917UEG0_9ACTN</name>